<evidence type="ECO:0000259" key="7">
    <source>
        <dbReference type="PROSITE" id="PS50076"/>
    </source>
</evidence>
<dbReference type="PRINTS" id="PR00625">
    <property type="entry name" value="JDOMAIN"/>
</dbReference>
<evidence type="ECO:0000256" key="1">
    <source>
        <dbReference type="ARBA" id="ARBA00004123"/>
    </source>
</evidence>
<keyword evidence="5" id="KW-0539">Nucleus</keyword>
<evidence type="ECO:0000313" key="9">
    <source>
        <dbReference type="Proteomes" id="UP000541610"/>
    </source>
</evidence>
<comment type="subcellular location">
    <subcellularLocation>
        <location evidence="2">Cytoplasm</location>
    </subcellularLocation>
    <subcellularLocation>
        <location evidence="1">Nucleus</location>
    </subcellularLocation>
</comment>
<dbReference type="SUPFAM" id="SSF46565">
    <property type="entry name" value="Chaperone J-domain"/>
    <property type="match status" value="1"/>
</dbReference>
<dbReference type="Proteomes" id="UP000541610">
    <property type="component" value="Unassembled WGS sequence"/>
</dbReference>
<protein>
    <recommendedName>
        <fullName evidence="7">J domain-containing protein</fullName>
    </recommendedName>
</protein>
<feature type="region of interest" description="Disordered" evidence="6">
    <location>
        <begin position="218"/>
        <end position="249"/>
    </location>
</feature>
<proteinExistence type="predicted"/>
<feature type="region of interest" description="Disordered" evidence="6">
    <location>
        <begin position="157"/>
        <end position="176"/>
    </location>
</feature>
<dbReference type="InterPro" id="IPR018253">
    <property type="entry name" value="DnaJ_domain_CS"/>
</dbReference>
<evidence type="ECO:0000256" key="2">
    <source>
        <dbReference type="ARBA" id="ARBA00004496"/>
    </source>
</evidence>
<dbReference type="InterPro" id="IPR001623">
    <property type="entry name" value="DnaJ_domain"/>
</dbReference>
<dbReference type="OrthoDB" id="431360at2759"/>
<dbReference type="Gene3D" id="1.10.287.110">
    <property type="entry name" value="DnaJ domain"/>
    <property type="match status" value="1"/>
</dbReference>
<keyword evidence="4" id="KW-0143">Chaperone</keyword>
<dbReference type="PANTHER" id="PTHR44313:SF1">
    <property type="entry name" value="DNAJ HOMOLOG SUBFAMILY C MEMBER 17"/>
    <property type="match status" value="1"/>
</dbReference>
<dbReference type="InterPro" id="IPR036869">
    <property type="entry name" value="J_dom_sf"/>
</dbReference>
<dbReference type="PROSITE" id="PS00636">
    <property type="entry name" value="DNAJ_1"/>
    <property type="match status" value="1"/>
</dbReference>
<dbReference type="EMBL" id="JABANP010000032">
    <property type="protein sequence ID" value="KAF4694490.1"/>
    <property type="molecule type" value="Genomic_DNA"/>
</dbReference>
<name>A0A7J6PG74_PEROL</name>
<keyword evidence="3" id="KW-0963">Cytoplasm</keyword>
<dbReference type="Pfam" id="PF00226">
    <property type="entry name" value="DnaJ"/>
    <property type="match status" value="1"/>
</dbReference>
<feature type="domain" description="J" evidence="7">
    <location>
        <begin position="90"/>
        <end position="157"/>
    </location>
</feature>
<evidence type="ECO:0000256" key="6">
    <source>
        <dbReference type="SAM" id="MobiDB-lite"/>
    </source>
</evidence>
<dbReference type="CDD" id="cd06257">
    <property type="entry name" value="DnaJ"/>
    <property type="match status" value="1"/>
</dbReference>
<comment type="caution">
    <text evidence="8">The sequence shown here is derived from an EMBL/GenBank/DDBJ whole genome shotgun (WGS) entry which is preliminary data.</text>
</comment>
<dbReference type="PROSITE" id="PS50076">
    <property type="entry name" value="DNAJ_2"/>
    <property type="match status" value="1"/>
</dbReference>
<reference evidence="8 9" key="1">
    <citation type="submission" date="2020-04" db="EMBL/GenBank/DDBJ databases">
        <title>Perkinsus olseni comparative genomics.</title>
        <authorList>
            <person name="Bogema D.R."/>
        </authorList>
    </citation>
    <scope>NUCLEOTIDE SEQUENCE [LARGE SCALE GENOMIC DNA]</scope>
    <source>
        <strain evidence="8">00978-12</strain>
    </source>
</reference>
<dbReference type="GO" id="GO:0005737">
    <property type="term" value="C:cytoplasm"/>
    <property type="evidence" value="ECO:0007669"/>
    <property type="project" value="UniProtKB-SubCell"/>
</dbReference>
<organism evidence="8 9">
    <name type="scientific">Perkinsus olseni</name>
    <name type="common">Perkinsus atlanticus</name>
    <dbReference type="NCBI Taxonomy" id="32597"/>
    <lineage>
        <taxon>Eukaryota</taxon>
        <taxon>Sar</taxon>
        <taxon>Alveolata</taxon>
        <taxon>Perkinsozoa</taxon>
        <taxon>Perkinsea</taxon>
        <taxon>Perkinsida</taxon>
        <taxon>Perkinsidae</taxon>
        <taxon>Perkinsus</taxon>
    </lineage>
</organism>
<gene>
    <name evidence="8" type="ORF">FOZ60_008067</name>
</gene>
<evidence type="ECO:0000313" key="8">
    <source>
        <dbReference type="EMBL" id="KAF4694490.1"/>
    </source>
</evidence>
<dbReference type="GO" id="GO:0005681">
    <property type="term" value="C:spliceosomal complex"/>
    <property type="evidence" value="ECO:0007669"/>
    <property type="project" value="TreeGrafter"/>
</dbReference>
<dbReference type="GO" id="GO:0000390">
    <property type="term" value="P:spliceosomal complex disassembly"/>
    <property type="evidence" value="ECO:0007669"/>
    <property type="project" value="TreeGrafter"/>
</dbReference>
<evidence type="ECO:0000256" key="3">
    <source>
        <dbReference type="ARBA" id="ARBA00022490"/>
    </source>
</evidence>
<accession>A0A7J6PG74</accession>
<evidence type="ECO:0000256" key="5">
    <source>
        <dbReference type="ARBA" id="ARBA00023242"/>
    </source>
</evidence>
<dbReference type="SMART" id="SM00271">
    <property type="entry name" value="DnaJ"/>
    <property type="match status" value="1"/>
</dbReference>
<dbReference type="AlphaFoldDB" id="A0A7J6PG74"/>
<evidence type="ECO:0000256" key="4">
    <source>
        <dbReference type="ARBA" id="ARBA00023186"/>
    </source>
</evidence>
<dbReference type="InterPro" id="IPR052094">
    <property type="entry name" value="Pre-mRNA-splicing_ERAD"/>
</dbReference>
<sequence>MRVTSPTSRVQNLFRRRAVVFALAGSRDTVLGTVYRPCIPLLCILSPPWVTTSPVQLSAVLMAVGSPTKKAVVHPPRHPIEASELGRRFNPYDILGIPKTATTTVVKRAYRKRALKLHPDKNPGEQQAVYAAMFNNLTLIYESLLDLPTRQAIDDRMAASEQEEATRQMQTAEQSRLREDLLAKERVWKERSAARDERDRIKAANQELLDALKARREKELLSARRPQRPTSAATLGKRPRSPPAPTAASLDGIINSVWDELVRAAVLHDRGGDHHVKTS</sequence>
<dbReference type="PANTHER" id="PTHR44313">
    <property type="entry name" value="DNAJ HOMOLOG SUBFAMILY C MEMBER 17"/>
    <property type="match status" value="1"/>
</dbReference>